<dbReference type="EMBL" id="CP048433">
    <property type="protein sequence ID" value="QIA34733.1"/>
    <property type="molecule type" value="Genomic_DNA"/>
</dbReference>
<keyword evidence="3" id="KW-0378">Hydrolase</keyword>
<dbReference type="InterPro" id="IPR003615">
    <property type="entry name" value="HNH_nuc"/>
</dbReference>
<dbReference type="Proteomes" id="UP000464211">
    <property type="component" value="Chromosome"/>
</dbReference>
<dbReference type="CDD" id="cd00085">
    <property type="entry name" value="HNHc"/>
    <property type="match status" value="1"/>
</dbReference>
<sequence length="358" mass="41764">MNPDCRADLFISNGDIAERAHIVPYCKSAENTFDNLILICPNCHTNFDKNSAFTADEVRKWKSIRHAEIDRVFGKTFSSFDDLRKEAAPLLARNKSIYENYYMKDKRRLWDVFEKEIIVNNRKLCTLFESNLCLFQNHKDNSFSNQAAVRDFIDHAKEFEATRDNTERQRSILFPEVINSIFGIQPIEGDLLPSAESLELLIKKLDEQGRFIDVSLDAEHPLLQIIENGKEAVVYLDDTPRIRQMYYDARCFRRAEMRLDSLIFALKYFRLCGKKATRKSKTNLREYIAKGKCFLFVYEYCLSYAELARLAPAEHTVVVNLHRWNGKQCISEEAQVFAGQINVKLLDMDSFFPFVRKL</sequence>
<dbReference type="GO" id="GO:0004519">
    <property type="term" value="F:endonuclease activity"/>
    <property type="evidence" value="ECO:0007669"/>
    <property type="project" value="UniProtKB-KW"/>
</dbReference>
<gene>
    <name evidence="2" type="ORF">COLAER_01661</name>
    <name evidence="3" type="ORF">GXM19_03620</name>
</gene>
<dbReference type="Pfam" id="PF01844">
    <property type="entry name" value="HNH"/>
    <property type="match status" value="1"/>
</dbReference>
<evidence type="ECO:0000259" key="1">
    <source>
        <dbReference type="Pfam" id="PF01844"/>
    </source>
</evidence>
<dbReference type="InterPro" id="IPR002711">
    <property type="entry name" value="HNH"/>
</dbReference>
<accession>A4EB48</accession>
<keyword evidence="3" id="KW-0255">Endonuclease</keyword>
<protein>
    <submittedName>
        <fullName evidence="3">HNH endonuclease</fullName>
    </submittedName>
</protein>
<dbReference type="GO" id="GO:0003676">
    <property type="term" value="F:nucleic acid binding"/>
    <property type="evidence" value="ECO:0007669"/>
    <property type="project" value="InterPro"/>
</dbReference>
<name>A4EB48_COLAA</name>
<evidence type="ECO:0000313" key="5">
    <source>
        <dbReference type="Proteomes" id="UP000464211"/>
    </source>
</evidence>
<reference evidence="3 5" key="3">
    <citation type="submission" date="2020-01" db="EMBL/GenBank/DDBJ databases">
        <title>Complete genome sequence of Collinsella aerofaciens JCM 10188(T).</title>
        <authorList>
            <person name="Tourlousse D.M."/>
            <person name="Sakamoto M."/>
            <person name="Miura T."/>
            <person name="Narita K."/>
            <person name="Ohashi A."/>
            <person name="Uchino Y."/>
            <person name="Yamazoe A."/>
            <person name="Kameyama K."/>
            <person name="Terauchi J."/>
            <person name="Ohkuma M."/>
            <person name="Kawasaki H."/>
            <person name="Sekiguchi Y."/>
        </authorList>
    </citation>
    <scope>NUCLEOTIDE SEQUENCE [LARGE SCALE GENOMIC DNA]</scope>
    <source>
        <strain evidence="3 5">JCM 10188</strain>
    </source>
</reference>
<feature type="domain" description="HNH" evidence="1">
    <location>
        <begin position="10"/>
        <end position="46"/>
    </location>
</feature>
<dbReference type="Proteomes" id="UP000002979">
    <property type="component" value="Unassembled WGS sequence"/>
</dbReference>
<organism evidence="2 4">
    <name type="scientific">Collinsella aerofaciens (strain ATCC 25986 / DSM 3979 / JCM 10188 / KCTC 3647 / NCTC 11838 / VPI 1003)</name>
    <dbReference type="NCBI Taxonomy" id="411903"/>
    <lineage>
        <taxon>Bacteria</taxon>
        <taxon>Bacillati</taxon>
        <taxon>Actinomycetota</taxon>
        <taxon>Coriobacteriia</taxon>
        <taxon>Coriobacteriales</taxon>
        <taxon>Coriobacteriaceae</taxon>
        <taxon>Collinsella</taxon>
    </lineage>
</organism>
<reference evidence="2 4" key="2">
    <citation type="submission" date="2007-04" db="EMBL/GenBank/DDBJ databases">
        <authorList>
            <person name="Fulton L."/>
            <person name="Clifton S."/>
            <person name="Fulton B."/>
            <person name="Xu J."/>
            <person name="Minx P."/>
            <person name="Mardis E.R."/>
            <person name="Wilson R.K."/>
        </authorList>
    </citation>
    <scope>NUCLEOTIDE SEQUENCE [LARGE SCALE GENOMIC DNA]</scope>
    <source>
        <strain evidence="2">ATCC 25986</strain>
        <strain evidence="4">ATCC 25986 / DSM 3979 / JCM 10188 / KCTC 3647 / NCTC 11838 / VPI 1003</strain>
    </source>
</reference>
<reference evidence="2 4" key="1">
    <citation type="submission" date="2007-01" db="EMBL/GenBank/DDBJ databases">
        <title>Draft genome sequence of Collinsella aerofaciens (ATCC 25986).</title>
        <authorList>
            <person name="Sudarsanam P."/>
            <person name="Ley R."/>
            <person name="Guruge J."/>
            <person name="Turnbaugh P.J."/>
            <person name="Mahowald M."/>
            <person name="Liep D."/>
            <person name="Gordon J."/>
        </authorList>
    </citation>
    <scope>NUCLEOTIDE SEQUENCE [LARGE SCALE GENOMIC DNA]</scope>
    <source>
        <strain evidence="2">ATCC 25986</strain>
        <strain evidence="4">ATCC 25986 / DSM 3979 / JCM 10188 / KCTC 3647 / NCTC 11838 / VPI 1003</strain>
    </source>
</reference>
<dbReference type="AlphaFoldDB" id="A4EB48"/>
<proteinExistence type="predicted"/>
<evidence type="ECO:0000313" key="4">
    <source>
        <dbReference type="Proteomes" id="UP000002979"/>
    </source>
</evidence>
<dbReference type="GO" id="GO:0008270">
    <property type="term" value="F:zinc ion binding"/>
    <property type="evidence" value="ECO:0007669"/>
    <property type="project" value="InterPro"/>
</dbReference>
<evidence type="ECO:0000313" key="2">
    <source>
        <dbReference type="EMBL" id="EBA39366.1"/>
    </source>
</evidence>
<dbReference type="EMBL" id="AAVN02000006">
    <property type="protein sequence ID" value="EBA39366.1"/>
    <property type="molecule type" value="Genomic_DNA"/>
</dbReference>
<keyword evidence="3" id="KW-0540">Nuclease</keyword>
<evidence type="ECO:0000313" key="3">
    <source>
        <dbReference type="EMBL" id="QIA34733.1"/>
    </source>
</evidence>